<evidence type="ECO:0000259" key="1">
    <source>
        <dbReference type="Pfam" id="PF17042"/>
    </source>
</evidence>
<dbReference type="AlphaFoldDB" id="A0A4S4C191"/>
<dbReference type="EMBL" id="SSNT01000004">
    <property type="protein sequence ID" value="THF81413.1"/>
    <property type="molecule type" value="Genomic_DNA"/>
</dbReference>
<dbReference type="Proteomes" id="UP000310334">
    <property type="component" value="Unassembled WGS sequence"/>
</dbReference>
<dbReference type="Gene3D" id="3.40.980.20">
    <property type="entry name" value="Four-carbon acid sugar kinase, nucleotide binding domain"/>
    <property type="match status" value="1"/>
</dbReference>
<dbReference type="InterPro" id="IPR031475">
    <property type="entry name" value="NBD_C"/>
</dbReference>
<name>A0A4S4C191_9BACI</name>
<organism evidence="2 3">
    <name type="scientific">Metabacillus sediminilitoris</name>
    <dbReference type="NCBI Taxonomy" id="2567941"/>
    <lineage>
        <taxon>Bacteria</taxon>
        <taxon>Bacillati</taxon>
        <taxon>Bacillota</taxon>
        <taxon>Bacilli</taxon>
        <taxon>Bacillales</taxon>
        <taxon>Bacillaceae</taxon>
        <taxon>Metabacillus</taxon>
    </lineage>
</organism>
<evidence type="ECO:0000313" key="3">
    <source>
        <dbReference type="Proteomes" id="UP000310334"/>
    </source>
</evidence>
<keyword evidence="3" id="KW-1185">Reference proteome</keyword>
<proteinExistence type="predicted"/>
<dbReference type="Pfam" id="PF17042">
    <property type="entry name" value="NBD_C"/>
    <property type="match status" value="1"/>
</dbReference>
<sequence length="183" mass="20242">MIDDAIDHGGLIVVGSHVQKTTEQLRTLYPLPGLHFIEFDCHLVLNQKAFSTEVTRVRHEAENKVSQGITTVIYTKRERLDLGENMEEEELKLSVKISDTVTSIVRDFAIRPRYLIAKGGITSSDIGTKGLGVKRAIVAGQIAPGVPVWKTSAESKFPFIPYIIFPGNVGTVDTLKDVVLRLE</sequence>
<gene>
    <name evidence="2" type="ORF">E6W99_05750</name>
</gene>
<evidence type="ECO:0000313" key="2">
    <source>
        <dbReference type="EMBL" id="THF81413.1"/>
    </source>
</evidence>
<comment type="caution">
    <text evidence="2">The sequence shown here is derived from an EMBL/GenBank/DDBJ whole genome shotgun (WGS) entry which is preliminary data.</text>
</comment>
<dbReference type="OrthoDB" id="153193at2"/>
<dbReference type="InterPro" id="IPR042213">
    <property type="entry name" value="NBD_C_sf"/>
</dbReference>
<dbReference type="SUPFAM" id="SSF142764">
    <property type="entry name" value="YgbK-like"/>
    <property type="match status" value="1"/>
</dbReference>
<feature type="domain" description="Four-carbon acid sugar kinase nucleotide binding" evidence="1">
    <location>
        <begin position="11"/>
        <end position="175"/>
    </location>
</feature>
<protein>
    <recommendedName>
        <fullName evidence="1">Four-carbon acid sugar kinase nucleotide binding domain-containing protein</fullName>
    </recommendedName>
</protein>
<accession>A0A4S4C191</accession>
<reference evidence="2 3" key="1">
    <citation type="submission" date="2019-04" db="EMBL/GenBank/DDBJ databases">
        <title>Bacillus sediminilitoris sp. nov., isolated from a tidal flat sediment on the East China Sea.</title>
        <authorList>
            <person name="Wei Y."/>
            <person name="Mao H."/>
            <person name="Fang J."/>
        </authorList>
    </citation>
    <scope>NUCLEOTIDE SEQUENCE [LARGE SCALE GENOMIC DNA]</scope>
    <source>
        <strain evidence="2 3">DSL-17</strain>
    </source>
</reference>